<dbReference type="GO" id="GO:0006629">
    <property type="term" value="P:lipid metabolic process"/>
    <property type="evidence" value="ECO:0007669"/>
    <property type="project" value="InterPro"/>
</dbReference>
<dbReference type="InParanoid" id="A0A067PG99"/>
<dbReference type="STRING" id="933084.A0A067PG99"/>
<protein>
    <recommendedName>
        <fullName evidence="3">PLC-like phosphodiesterase</fullName>
    </recommendedName>
</protein>
<evidence type="ECO:0000313" key="2">
    <source>
        <dbReference type="Proteomes" id="UP000027265"/>
    </source>
</evidence>
<keyword evidence="2" id="KW-1185">Reference proteome</keyword>
<accession>A0A067PG99</accession>
<organism evidence="1 2">
    <name type="scientific">Jaapia argillacea MUCL 33604</name>
    <dbReference type="NCBI Taxonomy" id="933084"/>
    <lineage>
        <taxon>Eukaryota</taxon>
        <taxon>Fungi</taxon>
        <taxon>Dikarya</taxon>
        <taxon>Basidiomycota</taxon>
        <taxon>Agaricomycotina</taxon>
        <taxon>Agaricomycetes</taxon>
        <taxon>Agaricomycetidae</taxon>
        <taxon>Jaapiales</taxon>
        <taxon>Jaapiaceae</taxon>
        <taxon>Jaapia</taxon>
    </lineage>
</organism>
<evidence type="ECO:0000313" key="1">
    <source>
        <dbReference type="EMBL" id="KDQ50037.1"/>
    </source>
</evidence>
<dbReference type="Pfam" id="PF26146">
    <property type="entry name" value="PI-PLC_X"/>
    <property type="match status" value="1"/>
</dbReference>
<dbReference type="AlphaFoldDB" id="A0A067PG99"/>
<dbReference type="SUPFAM" id="SSF51695">
    <property type="entry name" value="PLC-like phosphodiesterases"/>
    <property type="match status" value="1"/>
</dbReference>
<dbReference type="GO" id="GO:0008081">
    <property type="term" value="F:phosphoric diester hydrolase activity"/>
    <property type="evidence" value="ECO:0007669"/>
    <property type="project" value="InterPro"/>
</dbReference>
<dbReference type="Gene3D" id="3.20.20.190">
    <property type="entry name" value="Phosphatidylinositol (PI) phosphodiesterase"/>
    <property type="match status" value="1"/>
</dbReference>
<gene>
    <name evidence="1" type="ORF">JAAARDRAFT_142579</name>
</gene>
<dbReference type="OrthoDB" id="7984201at2759"/>
<name>A0A067PG99_9AGAM</name>
<dbReference type="HOGENOM" id="CLU_037358_2_1_1"/>
<dbReference type="InterPro" id="IPR051057">
    <property type="entry name" value="PI-PLC_domain"/>
</dbReference>
<proteinExistence type="predicted"/>
<dbReference type="EMBL" id="KL197768">
    <property type="protein sequence ID" value="KDQ50037.1"/>
    <property type="molecule type" value="Genomic_DNA"/>
</dbReference>
<evidence type="ECO:0008006" key="3">
    <source>
        <dbReference type="Google" id="ProtNLM"/>
    </source>
</evidence>
<reference evidence="2" key="1">
    <citation type="journal article" date="2014" name="Proc. Natl. Acad. Sci. U.S.A.">
        <title>Extensive sampling of basidiomycete genomes demonstrates inadequacy of the white-rot/brown-rot paradigm for wood decay fungi.</title>
        <authorList>
            <person name="Riley R."/>
            <person name="Salamov A.A."/>
            <person name="Brown D.W."/>
            <person name="Nagy L.G."/>
            <person name="Floudas D."/>
            <person name="Held B.W."/>
            <person name="Levasseur A."/>
            <person name="Lombard V."/>
            <person name="Morin E."/>
            <person name="Otillar R."/>
            <person name="Lindquist E.A."/>
            <person name="Sun H."/>
            <person name="LaButti K.M."/>
            <person name="Schmutz J."/>
            <person name="Jabbour D."/>
            <person name="Luo H."/>
            <person name="Baker S.E."/>
            <person name="Pisabarro A.G."/>
            <person name="Walton J.D."/>
            <person name="Blanchette R.A."/>
            <person name="Henrissat B."/>
            <person name="Martin F."/>
            <person name="Cullen D."/>
            <person name="Hibbett D.S."/>
            <person name="Grigoriev I.V."/>
        </authorList>
    </citation>
    <scope>NUCLEOTIDE SEQUENCE [LARGE SCALE GENOMIC DNA]</scope>
    <source>
        <strain evidence="2">MUCL 33604</strain>
    </source>
</reference>
<dbReference type="PANTHER" id="PTHR13593">
    <property type="match status" value="1"/>
</dbReference>
<dbReference type="Proteomes" id="UP000027265">
    <property type="component" value="Unassembled WGS sequence"/>
</dbReference>
<dbReference type="InterPro" id="IPR017946">
    <property type="entry name" value="PLC-like_Pdiesterase_TIM-brl"/>
</dbReference>
<dbReference type="PANTHER" id="PTHR13593:SF140">
    <property type="entry name" value="PLC-LIKE PHOSPHODIESTERASE"/>
    <property type="match status" value="1"/>
</dbReference>
<sequence>ATVCNGHAQLCNRGYGNVTFIGAHDSFASSTSILAVGRTQEVDIPAQLSLGVRLLQAQAHENNGELHFCHTNLLRTDLSSKLIFDGGTVSAYLSKVKTFLDANPNEVITFIFTNPDGLSIANMWHPAFVASGILDYVYIPSSTPVKQSSWPTLGSMIDSGKRLVVFMDAAPKDGSSANYILMEFPMIWETPFDSTDASFPCKIDRTNGPLANTDHMYMINHYLDTNVLGVPIPDGPDAPTTNGVKSILTNAYGCAPLAGGRAPNFVLLDWVDKGQPIAAANTLNGVA</sequence>
<feature type="non-terminal residue" evidence="1">
    <location>
        <position position="1"/>
    </location>
</feature>